<feature type="binding site" evidence="9">
    <location>
        <position position="188"/>
    </location>
    <ligand>
        <name>Zn(2+)</name>
        <dbReference type="ChEBI" id="CHEBI:29105"/>
        <label>2</label>
    </ligand>
</feature>
<dbReference type="PROSITE" id="PS50076">
    <property type="entry name" value="DNAJ_2"/>
    <property type="match status" value="1"/>
</dbReference>
<keyword evidence="6 9" id="KW-0862">Zinc</keyword>
<dbReference type="GO" id="GO:0042026">
    <property type="term" value="P:protein refolding"/>
    <property type="evidence" value="ECO:0007669"/>
    <property type="project" value="TreeGrafter"/>
</dbReference>
<evidence type="ECO:0000313" key="11">
    <source>
        <dbReference type="EMBL" id="MBC9812751.1"/>
    </source>
</evidence>
<comment type="similarity">
    <text evidence="9">Belongs to the DnaJ family.</text>
</comment>
<keyword evidence="4 9" id="KW-0677">Repeat</keyword>
<evidence type="ECO:0000256" key="2">
    <source>
        <dbReference type="ARBA" id="ARBA00022705"/>
    </source>
</evidence>
<dbReference type="NCBIfam" id="NF008035">
    <property type="entry name" value="PRK10767.1"/>
    <property type="match status" value="1"/>
</dbReference>
<dbReference type="FunFam" id="2.60.260.20:FF:000005">
    <property type="entry name" value="Chaperone protein dnaJ 1, mitochondrial"/>
    <property type="match status" value="1"/>
</dbReference>
<feature type="binding site" evidence="9">
    <location>
        <position position="159"/>
    </location>
    <ligand>
        <name>Zn(2+)</name>
        <dbReference type="ChEBI" id="CHEBI:29105"/>
        <label>2</label>
    </ligand>
</feature>
<protein>
    <recommendedName>
        <fullName evidence="9">Chaperone protein DnaJ</fullName>
    </recommendedName>
</protein>
<dbReference type="Gene3D" id="2.60.260.20">
    <property type="entry name" value="Urease metallochaperone UreE, N-terminal domain"/>
    <property type="match status" value="2"/>
</dbReference>
<dbReference type="NCBIfam" id="TIGR02349">
    <property type="entry name" value="DnaJ_bact"/>
    <property type="match status" value="1"/>
</dbReference>
<evidence type="ECO:0000256" key="7">
    <source>
        <dbReference type="ARBA" id="ARBA00023016"/>
    </source>
</evidence>
<evidence type="ECO:0000256" key="1">
    <source>
        <dbReference type="ARBA" id="ARBA00022490"/>
    </source>
</evidence>
<dbReference type="SUPFAM" id="SSF57938">
    <property type="entry name" value="DnaJ/Hsp40 cysteine-rich domain"/>
    <property type="match status" value="1"/>
</dbReference>
<dbReference type="SUPFAM" id="SSF49493">
    <property type="entry name" value="HSP40/DnaJ peptide-binding domain"/>
    <property type="match status" value="2"/>
</dbReference>
<keyword evidence="2 9" id="KW-0235">DNA replication</keyword>
<dbReference type="CDD" id="cd10747">
    <property type="entry name" value="DnaJ_C"/>
    <property type="match status" value="1"/>
</dbReference>
<keyword evidence="12" id="KW-1185">Reference proteome</keyword>
<dbReference type="InterPro" id="IPR001623">
    <property type="entry name" value="DnaJ_domain"/>
</dbReference>
<comment type="caution">
    <text evidence="11">The sequence shown here is derived from an EMBL/GenBank/DDBJ whole genome shotgun (WGS) entry which is preliminary data.</text>
</comment>
<dbReference type="GO" id="GO:0008270">
    <property type="term" value="F:zinc ion binding"/>
    <property type="evidence" value="ECO:0007669"/>
    <property type="project" value="UniProtKB-UniRule"/>
</dbReference>
<comment type="domain">
    <text evidence="9">The J domain is necessary and sufficient to stimulate DnaK ATPase activity. Zinc center 1 plays an important role in the autonomous, DnaK-independent chaperone activity of DnaJ. Zinc center 2 is essential for interaction with DnaK and for DnaJ activity.</text>
</comment>
<dbReference type="GO" id="GO:0005737">
    <property type="term" value="C:cytoplasm"/>
    <property type="evidence" value="ECO:0007669"/>
    <property type="project" value="UniProtKB-SubCell"/>
</dbReference>
<dbReference type="GO" id="GO:0009408">
    <property type="term" value="P:response to heat"/>
    <property type="evidence" value="ECO:0007669"/>
    <property type="project" value="InterPro"/>
</dbReference>
<dbReference type="InterPro" id="IPR012724">
    <property type="entry name" value="DnaJ"/>
</dbReference>
<comment type="caution">
    <text evidence="9">Lacks conserved residue(s) required for the propagation of feature annotation.</text>
</comment>
<dbReference type="Proteomes" id="UP000652681">
    <property type="component" value="Unassembled WGS sequence"/>
</dbReference>
<keyword evidence="8 9" id="KW-0143">Chaperone</keyword>
<dbReference type="Gene3D" id="1.10.287.110">
    <property type="entry name" value="DnaJ domain"/>
    <property type="match status" value="1"/>
</dbReference>
<feature type="binding site" evidence="9">
    <location>
        <position position="185"/>
    </location>
    <ligand>
        <name>Zn(2+)</name>
        <dbReference type="ChEBI" id="CHEBI:29105"/>
        <label>2</label>
    </ligand>
</feature>
<evidence type="ECO:0000256" key="6">
    <source>
        <dbReference type="ARBA" id="ARBA00022833"/>
    </source>
</evidence>
<dbReference type="GO" id="GO:0006260">
    <property type="term" value="P:DNA replication"/>
    <property type="evidence" value="ECO:0007669"/>
    <property type="project" value="UniProtKB-KW"/>
</dbReference>
<feature type="binding site" evidence="9">
    <location>
        <position position="162"/>
    </location>
    <ligand>
        <name>Zn(2+)</name>
        <dbReference type="ChEBI" id="CHEBI:29105"/>
        <label>2</label>
    </ligand>
</feature>
<dbReference type="RefSeq" id="WP_216714164.1">
    <property type="nucleotide sequence ID" value="NZ_JACVEL010000005.1"/>
</dbReference>
<evidence type="ECO:0000256" key="8">
    <source>
        <dbReference type="ARBA" id="ARBA00023186"/>
    </source>
</evidence>
<evidence type="ECO:0000259" key="10">
    <source>
        <dbReference type="PROSITE" id="PS50076"/>
    </source>
</evidence>
<dbReference type="Pfam" id="PF01556">
    <property type="entry name" value="DnaJ_C"/>
    <property type="match status" value="1"/>
</dbReference>
<dbReference type="Pfam" id="PF00684">
    <property type="entry name" value="DnaJ_CXXCXGXG"/>
    <property type="match status" value="1"/>
</dbReference>
<dbReference type="SUPFAM" id="SSF46565">
    <property type="entry name" value="Chaperone J-domain"/>
    <property type="match status" value="1"/>
</dbReference>
<dbReference type="CDD" id="cd06257">
    <property type="entry name" value="DnaJ"/>
    <property type="match status" value="1"/>
</dbReference>
<feature type="domain" description="J" evidence="10">
    <location>
        <begin position="6"/>
        <end position="71"/>
    </location>
</feature>
<keyword evidence="5" id="KW-0863">Zinc-finger</keyword>
<dbReference type="PROSITE" id="PS00636">
    <property type="entry name" value="DNAJ_1"/>
    <property type="match status" value="1"/>
</dbReference>
<sequence>MSEKRDYYEVLGVSKGADEAEIKKAYRKLALKYHPDKNPDDASAEEKFKEAAEAYEVLSDSQKRAQYDRFGHAGMGGSGFGGGGMNMDDIFSQFGDIFGGAFGGGGSFGGSRGGGTMRTRGTNLRVKIKLNLEEIANGVRKKIKVNKLVNAEGVTYKTCSTCNGTGRLTRVTQTFLGAMQTQTTCTTCQGAGKMIDKKPADADPQGLKRQEDVIEIDIPAGVEEGMQLSVSGKGNAGPFDGIPGDLIVVIEETQHEELRRDGEHLHFDAYINFADAALGESVEVPTIAGKAKIKIEPGTQSGKTLRLKGKGLPVLQGYGHGDLFVHINVWTPKKLTKEEKEILEKLRTSENFKPSPDANEKGFFQRVKDMFH</sequence>
<evidence type="ECO:0000256" key="9">
    <source>
        <dbReference type="HAMAP-Rule" id="MF_01152"/>
    </source>
</evidence>
<dbReference type="InterPro" id="IPR008971">
    <property type="entry name" value="HSP40/DnaJ_pept-bd"/>
</dbReference>
<keyword evidence="1 9" id="KW-0963">Cytoplasm</keyword>
<dbReference type="Pfam" id="PF00226">
    <property type="entry name" value="DnaJ"/>
    <property type="match status" value="1"/>
</dbReference>
<dbReference type="GO" id="GO:0005524">
    <property type="term" value="F:ATP binding"/>
    <property type="evidence" value="ECO:0007669"/>
    <property type="project" value="InterPro"/>
</dbReference>
<comment type="function">
    <text evidence="9">Participates actively in the response to hyperosmotic and heat shock by preventing the aggregation of stress-denatured proteins and by disaggregating proteins, also in an autonomous, DnaK-independent fashion. Unfolded proteins bind initially to DnaJ; upon interaction with the DnaJ-bound protein, DnaK hydrolyzes its bound ATP, resulting in the formation of a stable complex. GrpE releases ADP from DnaK; ATP binding to DnaK triggers the release of the substrate protein, thus completing the reaction cycle. Several rounds of ATP-dependent interactions between DnaJ, DnaK and GrpE are required for fully efficient folding. Also involved, together with DnaK and GrpE, in the DNA replication of plasmids through activation of initiation proteins.</text>
</comment>
<comment type="cofactor">
    <cofactor evidence="9">
        <name>Zn(2+)</name>
        <dbReference type="ChEBI" id="CHEBI:29105"/>
    </cofactor>
    <text evidence="9">Binds 2 Zn(2+) ions per monomer.</text>
</comment>
<keyword evidence="7 9" id="KW-0346">Stress response</keyword>
<evidence type="ECO:0000256" key="5">
    <source>
        <dbReference type="ARBA" id="ARBA00022771"/>
    </source>
</evidence>
<gene>
    <name evidence="9 11" type="primary">dnaJ</name>
    <name evidence="11" type="ORF">H9Y05_09735</name>
</gene>
<name>A0A8J6P9K5_9FLAO</name>
<evidence type="ECO:0000256" key="4">
    <source>
        <dbReference type="ARBA" id="ARBA00022737"/>
    </source>
</evidence>
<dbReference type="PANTHER" id="PTHR43096:SF48">
    <property type="entry name" value="CHAPERONE PROTEIN DNAJ"/>
    <property type="match status" value="1"/>
</dbReference>
<evidence type="ECO:0000313" key="12">
    <source>
        <dbReference type="Proteomes" id="UP000652681"/>
    </source>
</evidence>
<dbReference type="InterPro" id="IPR036869">
    <property type="entry name" value="J_dom_sf"/>
</dbReference>
<dbReference type="FunFam" id="1.10.287.110:FF:000034">
    <property type="entry name" value="Chaperone protein DnaJ"/>
    <property type="match status" value="1"/>
</dbReference>
<dbReference type="EMBL" id="JACVEL010000005">
    <property type="protein sequence ID" value="MBC9812751.1"/>
    <property type="molecule type" value="Genomic_DNA"/>
</dbReference>
<accession>A0A8J6P9K5</accession>
<dbReference type="SMART" id="SM00271">
    <property type="entry name" value="DnaJ"/>
    <property type="match status" value="1"/>
</dbReference>
<dbReference type="PANTHER" id="PTHR43096">
    <property type="entry name" value="DNAJ HOMOLOG 1, MITOCHONDRIAL-RELATED"/>
    <property type="match status" value="1"/>
</dbReference>
<dbReference type="InterPro" id="IPR001305">
    <property type="entry name" value="HSP_DnaJ_Cys-rich_dom"/>
</dbReference>
<reference evidence="11" key="1">
    <citation type="submission" date="2020-09" db="EMBL/GenBank/DDBJ databases">
        <title>Taishania pollutisoli gen. nov., sp. nov., Isolated from Tetrabromobisphenol A-Contaminated Soil.</title>
        <authorList>
            <person name="Chen Q."/>
        </authorList>
    </citation>
    <scope>NUCLEOTIDE SEQUENCE</scope>
    <source>
        <strain evidence="11">CZZ-1</strain>
    </source>
</reference>
<dbReference type="GO" id="GO:0031072">
    <property type="term" value="F:heat shock protein binding"/>
    <property type="evidence" value="ECO:0007669"/>
    <property type="project" value="InterPro"/>
</dbReference>
<organism evidence="11 12">
    <name type="scientific">Taishania pollutisoli</name>
    <dbReference type="NCBI Taxonomy" id="2766479"/>
    <lineage>
        <taxon>Bacteria</taxon>
        <taxon>Pseudomonadati</taxon>
        <taxon>Bacteroidota</taxon>
        <taxon>Flavobacteriia</taxon>
        <taxon>Flavobacteriales</taxon>
        <taxon>Crocinitomicaceae</taxon>
        <taxon>Taishania</taxon>
    </lineage>
</organism>
<dbReference type="InterPro" id="IPR018253">
    <property type="entry name" value="DnaJ_domain_CS"/>
</dbReference>
<evidence type="ECO:0000256" key="3">
    <source>
        <dbReference type="ARBA" id="ARBA00022723"/>
    </source>
</evidence>
<keyword evidence="3 9" id="KW-0479">Metal-binding</keyword>
<dbReference type="PRINTS" id="PR00625">
    <property type="entry name" value="JDOMAIN"/>
</dbReference>
<comment type="subcellular location">
    <subcellularLocation>
        <location evidence="9">Cytoplasm</location>
    </subcellularLocation>
</comment>
<dbReference type="Gene3D" id="2.10.230.10">
    <property type="entry name" value="Heat shock protein DnaJ, cysteine-rich domain"/>
    <property type="match status" value="1"/>
</dbReference>
<proteinExistence type="inferred from homology"/>
<dbReference type="AlphaFoldDB" id="A0A8J6P9K5"/>
<dbReference type="HAMAP" id="MF_01152">
    <property type="entry name" value="DnaJ"/>
    <property type="match status" value="1"/>
</dbReference>
<dbReference type="InterPro" id="IPR036410">
    <property type="entry name" value="HSP_DnaJ_Cys-rich_dom_sf"/>
</dbReference>
<comment type="subunit">
    <text evidence="9">Homodimer.</text>
</comment>
<dbReference type="GO" id="GO:0051082">
    <property type="term" value="F:unfolded protein binding"/>
    <property type="evidence" value="ECO:0007669"/>
    <property type="project" value="UniProtKB-UniRule"/>
</dbReference>
<dbReference type="InterPro" id="IPR002939">
    <property type="entry name" value="DnaJ_C"/>
</dbReference>